<dbReference type="Pfam" id="PF00557">
    <property type="entry name" value="Peptidase_M24"/>
    <property type="match status" value="1"/>
</dbReference>
<dbReference type="InterPro" id="IPR000994">
    <property type="entry name" value="Pept_M24"/>
</dbReference>
<dbReference type="Proteomes" id="UP000789390">
    <property type="component" value="Unassembled WGS sequence"/>
</dbReference>
<keyword evidence="5" id="KW-0464">Manganese</keyword>
<evidence type="ECO:0000256" key="4">
    <source>
        <dbReference type="ARBA" id="ARBA00022801"/>
    </source>
</evidence>
<dbReference type="GO" id="GO:0005739">
    <property type="term" value="C:mitochondrion"/>
    <property type="evidence" value="ECO:0007669"/>
    <property type="project" value="TreeGrafter"/>
</dbReference>
<keyword evidence="3" id="KW-0479">Metal-binding</keyword>
<dbReference type="GO" id="GO:0070006">
    <property type="term" value="F:metalloaminopeptidase activity"/>
    <property type="evidence" value="ECO:0007669"/>
    <property type="project" value="InterPro"/>
</dbReference>
<comment type="cofactor">
    <cofactor evidence="1">
        <name>Mn(2+)</name>
        <dbReference type="ChEBI" id="CHEBI:29035"/>
    </cofactor>
</comment>
<gene>
    <name evidence="7" type="ORF">DGAL_LOCUS8326</name>
</gene>
<keyword evidence="8" id="KW-1185">Reference proteome</keyword>
<keyword evidence="4" id="KW-0378">Hydrolase</keyword>
<dbReference type="OrthoDB" id="4215474at2759"/>
<dbReference type="SUPFAM" id="SSF53092">
    <property type="entry name" value="Creatinase/prolidase N-terminal domain"/>
    <property type="match status" value="1"/>
</dbReference>
<dbReference type="Gene3D" id="3.40.350.10">
    <property type="entry name" value="Creatinase/prolidase N-terminal domain"/>
    <property type="match status" value="1"/>
</dbReference>
<sequence length="514" mass="58054">MMVVSSSSRILSSIWKQVTRNVAAAGSSIVSLRGISSSLASKKQHLDNNHLDLETSKCSRSYPQPVFESHPNLLKNGEITPLIHKDEYKERRTKLMQKIFQQSDGSKANIVVVKSSSKLYMSGKIPYVFRQDSDFFYLTGCLEPDVVLVMVSAPWSDQYESILFIPKTDLNTEVWEGPKVDLDFCLNILGIEQANYFSQIAPFVCSHIKQNHLNGVQIWRDPGRSFRIIDDVITQQGGSIATLDYVPLIHHLRVIKSKSEQELMRRSCSIIADAAIETMKQSKPLICESQLWACVEYHSRMSGAQYLAYPPVVAGGPRANTIHYINNNQLINNGEMVLMDAGCQYHGYTSDMTRCWPINGKFTNYQKEAYEAVLDVQLDLIQFCNERPPLDILFQRMCRQLGKNLQQIGFAKDAQSCVERAQMAYSVCPHHVSHYLGIDVHDTDKVKRNIPLETGMVITIEPGLYVDLNRSIAPKEFHGLGLRIEDDILITETGVEVLTQSCPKTVAEIESIMR</sequence>
<evidence type="ECO:0000259" key="6">
    <source>
        <dbReference type="SMART" id="SM01011"/>
    </source>
</evidence>
<evidence type="ECO:0000256" key="2">
    <source>
        <dbReference type="ARBA" id="ARBA00008766"/>
    </source>
</evidence>
<dbReference type="PANTHER" id="PTHR43226:SF4">
    <property type="entry name" value="XAA-PRO AMINOPEPTIDASE 3"/>
    <property type="match status" value="1"/>
</dbReference>
<dbReference type="InterPro" id="IPR052433">
    <property type="entry name" value="X-Pro_dipept-like"/>
</dbReference>
<dbReference type="InterPro" id="IPR036005">
    <property type="entry name" value="Creatinase/aminopeptidase-like"/>
</dbReference>
<proteinExistence type="inferred from homology"/>
<dbReference type="SUPFAM" id="SSF55920">
    <property type="entry name" value="Creatinase/aminopeptidase"/>
    <property type="match status" value="1"/>
</dbReference>
<comment type="similarity">
    <text evidence="2">Belongs to the peptidase M24B family.</text>
</comment>
<dbReference type="SMART" id="SM01011">
    <property type="entry name" value="AMP_N"/>
    <property type="match status" value="1"/>
</dbReference>
<dbReference type="InterPro" id="IPR029149">
    <property type="entry name" value="Creatin/AminoP/Spt16_N"/>
</dbReference>
<feature type="domain" description="Aminopeptidase P N-terminal" evidence="6">
    <location>
        <begin position="83"/>
        <end position="227"/>
    </location>
</feature>
<dbReference type="Pfam" id="PF05195">
    <property type="entry name" value="AMP_N"/>
    <property type="match status" value="1"/>
</dbReference>
<dbReference type="Gene3D" id="3.90.230.10">
    <property type="entry name" value="Creatinase/methionine aminopeptidase superfamily"/>
    <property type="match status" value="1"/>
</dbReference>
<name>A0A8J2RSX9_9CRUS</name>
<dbReference type="GO" id="GO:0030145">
    <property type="term" value="F:manganese ion binding"/>
    <property type="evidence" value="ECO:0007669"/>
    <property type="project" value="InterPro"/>
</dbReference>
<dbReference type="EMBL" id="CAKKLH010000179">
    <property type="protein sequence ID" value="CAH0105306.1"/>
    <property type="molecule type" value="Genomic_DNA"/>
</dbReference>
<evidence type="ECO:0000256" key="3">
    <source>
        <dbReference type="ARBA" id="ARBA00022723"/>
    </source>
</evidence>
<dbReference type="CDD" id="cd01087">
    <property type="entry name" value="Prolidase"/>
    <property type="match status" value="1"/>
</dbReference>
<dbReference type="InterPro" id="IPR007865">
    <property type="entry name" value="Aminopep_P_N"/>
</dbReference>
<reference evidence="7" key="1">
    <citation type="submission" date="2021-11" db="EMBL/GenBank/DDBJ databases">
        <authorList>
            <person name="Schell T."/>
        </authorList>
    </citation>
    <scope>NUCLEOTIDE SEQUENCE</scope>
    <source>
        <strain evidence="7">M5</strain>
    </source>
</reference>
<evidence type="ECO:0000313" key="8">
    <source>
        <dbReference type="Proteomes" id="UP000789390"/>
    </source>
</evidence>
<dbReference type="AlphaFoldDB" id="A0A8J2RSX9"/>
<evidence type="ECO:0000313" key="7">
    <source>
        <dbReference type="EMBL" id="CAH0105306.1"/>
    </source>
</evidence>
<comment type="caution">
    <text evidence="7">The sequence shown here is derived from an EMBL/GenBank/DDBJ whole genome shotgun (WGS) entry which is preliminary data.</text>
</comment>
<evidence type="ECO:0000256" key="1">
    <source>
        <dbReference type="ARBA" id="ARBA00001936"/>
    </source>
</evidence>
<protein>
    <recommendedName>
        <fullName evidence="6">Aminopeptidase P N-terminal domain-containing protein</fullName>
    </recommendedName>
</protein>
<evidence type="ECO:0000256" key="5">
    <source>
        <dbReference type="ARBA" id="ARBA00023211"/>
    </source>
</evidence>
<organism evidence="7 8">
    <name type="scientific">Daphnia galeata</name>
    <dbReference type="NCBI Taxonomy" id="27404"/>
    <lineage>
        <taxon>Eukaryota</taxon>
        <taxon>Metazoa</taxon>
        <taxon>Ecdysozoa</taxon>
        <taxon>Arthropoda</taxon>
        <taxon>Crustacea</taxon>
        <taxon>Branchiopoda</taxon>
        <taxon>Diplostraca</taxon>
        <taxon>Cladocera</taxon>
        <taxon>Anomopoda</taxon>
        <taxon>Daphniidae</taxon>
        <taxon>Daphnia</taxon>
    </lineage>
</organism>
<dbReference type="GO" id="GO:0006508">
    <property type="term" value="P:proteolysis"/>
    <property type="evidence" value="ECO:0007669"/>
    <property type="project" value="TreeGrafter"/>
</dbReference>
<accession>A0A8J2RSX9</accession>
<dbReference type="PANTHER" id="PTHR43226">
    <property type="entry name" value="XAA-PRO AMINOPEPTIDASE 3"/>
    <property type="match status" value="1"/>
</dbReference>